<proteinExistence type="predicted"/>
<evidence type="ECO:0000313" key="1">
    <source>
        <dbReference type="EMBL" id="KDM90533.1"/>
    </source>
</evidence>
<reference evidence="1 2" key="1">
    <citation type="submission" date="2014-04" db="EMBL/GenBank/DDBJ databases">
        <title>Draft genome sequence of Photobacterium halotolerans S2753: a solonamide, ngercheumicin and holomycin producer.</title>
        <authorList>
            <person name="Machado H.R."/>
            <person name="Gram L."/>
        </authorList>
    </citation>
    <scope>NUCLEOTIDE SEQUENCE [LARGE SCALE GENOMIC DNA]</scope>
    <source>
        <strain evidence="1 2">S2753</strain>
    </source>
</reference>
<accession>A0A066RT17</accession>
<dbReference type="STRING" id="1654360.EA58_16550"/>
<gene>
    <name evidence="1" type="ORF">EA58_16550</name>
</gene>
<evidence type="ECO:0000313" key="2">
    <source>
        <dbReference type="Proteomes" id="UP000027192"/>
    </source>
</evidence>
<sequence>MLQGCAGYVGGDLEDVIVDRYVDGCGDTPSSYQMKVSIDTGQDGGDDNIAGTISLYTLGLFPTYWLSHVESKVTIEHQGKTLYTREDTSRIHKFYGILWMIFLPESINSLRADEGGGIRVVEGIREKAVAKTLLELPDSVDADQLCVTYLNI</sequence>
<dbReference type="EMBL" id="JMIB01000031">
    <property type="protein sequence ID" value="KDM90533.1"/>
    <property type="molecule type" value="Genomic_DNA"/>
</dbReference>
<protein>
    <submittedName>
        <fullName evidence="1">Uncharacterized protein</fullName>
    </submittedName>
</protein>
<dbReference type="Proteomes" id="UP000027192">
    <property type="component" value="Unassembled WGS sequence"/>
</dbReference>
<keyword evidence="2" id="KW-1185">Reference proteome</keyword>
<name>A0A066RT17_9GAMM</name>
<organism evidence="1 2">
    <name type="scientific">Photobacterium galatheae</name>
    <dbReference type="NCBI Taxonomy" id="1654360"/>
    <lineage>
        <taxon>Bacteria</taxon>
        <taxon>Pseudomonadati</taxon>
        <taxon>Pseudomonadota</taxon>
        <taxon>Gammaproteobacteria</taxon>
        <taxon>Vibrionales</taxon>
        <taxon>Vibrionaceae</taxon>
        <taxon>Photobacterium</taxon>
    </lineage>
</organism>
<dbReference type="AlphaFoldDB" id="A0A066RT17"/>
<comment type="caution">
    <text evidence="1">The sequence shown here is derived from an EMBL/GenBank/DDBJ whole genome shotgun (WGS) entry which is preliminary data.</text>
</comment>